<gene>
    <name evidence="1" type="ORF">THAOC_05663</name>
</gene>
<dbReference type="AlphaFoldDB" id="K0T556"/>
<organism evidence="1 2">
    <name type="scientific">Thalassiosira oceanica</name>
    <name type="common">Marine diatom</name>
    <dbReference type="NCBI Taxonomy" id="159749"/>
    <lineage>
        <taxon>Eukaryota</taxon>
        <taxon>Sar</taxon>
        <taxon>Stramenopiles</taxon>
        <taxon>Ochrophyta</taxon>
        <taxon>Bacillariophyta</taxon>
        <taxon>Coscinodiscophyceae</taxon>
        <taxon>Thalassiosirophycidae</taxon>
        <taxon>Thalassiosirales</taxon>
        <taxon>Thalassiosiraceae</taxon>
        <taxon>Thalassiosira</taxon>
    </lineage>
</organism>
<comment type="caution">
    <text evidence="1">The sequence shown here is derived from an EMBL/GenBank/DDBJ whole genome shotgun (WGS) entry which is preliminary data.</text>
</comment>
<dbReference type="OrthoDB" id="49378at2759"/>
<dbReference type="EMBL" id="AGNL01005326">
    <property type="protein sequence ID" value="EJK72770.1"/>
    <property type="molecule type" value="Genomic_DNA"/>
</dbReference>
<name>K0T556_THAOC</name>
<reference evidence="1 2" key="1">
    <citation type="journal article" date="2012" name="Genome Biol.">
        <title>Genome and low-iron response of an oceanic diatom adapted to chronic iron limitation.</title>
        <authorList>
            <person name="Lommer M."/>
            <person name="Specht M."/>
            <person name="Roy A.S."/>
            <person name="Kraemer L."/>
            <person name="Andreson R."/>
            <person name="Gutowska M.A."/>
            <person name="Wolf J."/>
            <person name="Bergner S.V."/>
            <person name="Schilhabel M.B."/>
            <person name="Klostermeier U.C."/>
            <person name="Beiko R.G."/>
            <person name="Rosenstiel P."/>
            <person name="Hippler M."/>
            <person name="Laroche J."/>
        </authorList>
    </citation>
    <scope>NUCLEOTIDE SEQUENCE [LARGE SCALE GENOMIC DNA]</scope>
    <source>
        <strain evidence="1 2">CCMP1005</strain>
    </source>
</reference>
<keyword evidence="2" id="KW-1185">Reference proteome</keyword>
<evidence type="ECO:0000313" key="2">
    <source>
        <dbReference type="Proteomes" id="UP000266841"/>
    </source>
</evidence>
<sequence length="376" mass="39172">ETSWTLRDVCGDGAVIGSGSGYNGLEKQYSEAYTVPSGRFEFQIFDAYADGICCAYGDGSYQVSVDGQVVMSGGSFQSSETAVYGECSDGIPTPAPTTIAPSPASNIASFDATLGAPRCSSVTRSCTTVGTALLRGKANNVEMNGSNALGSACRDGAKGSYGLDPATGLDIAGGDESIEHVTVTASDAPVLRAGGNATVTAVVHTWSTGSADHVDFFVTGDPTAPEPVWEYVSTASGNVPGDGQIKTLTSAKFKLPNSELLAVRVNMRYSGKVSPTACSGGSYDDVDALVFAAEAASFDSAESPAMDFLELISDSKPAVQPQTWVGKPELDIECTSIDTRDRCVASGSCKWRKTRKSDLNFAALRGSMRRRSCHTI</sequence>
<feature type="non-terminal residue" evidence="1">
    <location>
        <position position="1"/>
    </location>
</feature>
<proteinExistence type="predicted"/>
<protein>
    <submittedName>
        <fullName evidence="1">Uncharacterized protein</fullName>
    </submittedName>
</protein>
<accession>K0T556</accession>
<dbReference type="Proteomes" id="UP000266841">
    <property type="component" value="Unassembled WGS sequence"/>
</dbReference>
<evidence type="ECO:0000313" key="1">
    <source>
        <dbReference type="EMBL" id="EJK72770.1"/>
    </source>
</evidence>